<accession>A0A2N3LH48</accession>
<dbReference type="EMBL" id="PIQO01000014">
    <property type="protein sequence ID" value="PKR83909.1"/>
    <property type="molecule type" value="Genomic_DNA"/>
</dbReference>
<reference evidence="1 2" key="1">
    <citation type="submission" date="2017-11" db="EMBL/GenBank/DDBJ databases">
        <title>Bacillus camelliae sp. nov., isolated from pu'er tea.</title>
        <authorList>
            <person name="Niu L."/>
        </authorList>
    </citation>
    <scope>NUCLEOTIDE SEQUENCE [LARGE SCALE GENOMIC DNA]</scope>
    <source>
        <strain evidence="1 2">7578-1</strain>
    </source>
</reference>
<name>A0A2N3LH48_9BACI</name>
<keyword evidence="2" id="KW-1185">Reference proteome</keyword>
<sequence length="119" mass="13785">MEACISKLKYHFIARSHLHTLLPSEPFTFCICTEKDSWIIQLSKDGFSYEKSNQADEIATKIITVSSVAFELLKGKVRLSKLKKYNDIVYEGSFRHFLLLESILWLCRDYEKGMEAISV</sequence>
<protein>
    <recommendedName>
        <fullName evidence="3">SCP2 domain-containing protein</fullName>
    </recommendedName>
</protein>
<comment type="caution">
    <text evidence="1">The sequence shown here is derived from an EMBL/GenBank/DDBJ whole genome shotgun (WGS) entry which is preliminary data.</text>
</comment>
<organism evidence="1 2">
    <name type="scientific">Heyndrickxia camelliae</name>
    <dbReference type="NCBI Taxonomy" id="1707093"/>
    <lineage>
        <taxon>Bacteria</taxon>
        <taxon>Bacillati</taxon>
        <taxon>Bacillota</taxon>
        <taxon>Bacilli</taxon>
        <taxon>Bacillales</taxon>
        <taxon>Bacillaceae</taxon>
        <taxon>Heyndrickxia</taxon>
    </lineage>
</organism>
<evidence type="ECO:0008006" key="3">
    <source>
        <dbReference type="Google" id="ProtNLM"/>
    </source>
</evidence>
<dbReference type="RefSeq" id="WP_101355362.1">
    <property type="nucleotide sequence ID" value="NZ_PIQO01000014.1"/>
</dbReference>
<evidence type="ECO:0000313" key="1">
    <source>
        <dbReference type="EMBL" id="PKR83909.1"/>
    </source>
</evidence>
<dbReference type="AlphaFoldDB" id="A0A2N3LH48"/>
<gene>
    <name evidence="1" type="ORF">CWO92_16775</name>
</gene>
<proteinExistence type="predicted"/>
<dbReference type="Proteomes" id="UP000233440">
    <property type="component" value="Unassembled WGS sequence"/>
</dbReference>
<dbReference type="OrthoDB" id="2969448at2"/>
<evidence type="ECO:0000313" key="2">
    <source>
        <dbReference type="Proteomes" id="UP000233440"/>
    </source>
</evidence>